<feature type="non-terminal residue" evidence="4">
    <location>
        <position position="1"/>
    </location>
</feature>
<dbReference type="UniPathway" id="UPA00143"/>
<dbReference type="PANTHER" id="PTHR24412:SF441">
    <property type="entry name" value="KELCH-LIKE PROTEIN 28"/>
    <property type="match status" value="1"/>
</dbReference>
<dbReference type="PANTHER" id="PTHR24412">
    <property type="entry name" value="KELCH PROTEIN"/>
    <property type="match status" value="1"/>
</dbReference>
<dbReference type="Proteomes" id="UP000054324">
    <property type="component" value="Unassembled WGS sequence"/>
</dbReference>
<dbReference type="Pfam" id="PF00651">
    <property type="entry name" value="BTB"/>
    <property type="match status" value="1"/>
</dbReference>
<feature type="non-terminal residue" evidence="4">
    <location>
        <position position="505"/>
    </location>
</feature>
<proteinExistence type="predicted"/>
<dbReference type="SMART" id="SM00612">
    <property type="entry name" value="Kelch"/>
    <property type="match status" value="2"/>
</dbReference>
<dbReference type="STRING" id="6198.A0A075ADP3"/>
<organism evidence="4 5">
    <name type="scientific">Opisthorchis viverrini</name>
    <name type="common">Southeast Asian liver fluke</name>
    <dbReference type="NCBI Taxonomy" id="6198"/>
    <lineage>
        <taxon>Eukaryota</taxon>
        <taxon>Metazoa</taxon>
        <taxon>Spiralia</taxon>
        <taxon>Lophotrochozoa</taxon>
        <taxon>Platyhelminthes</taxon>
        <taxon>Trematoda</taxon>
        <taxon>Digenea</taxon>
        <taxon>Opisthorchiida</taxon>
        <taxon>Opisthorchiata</taxon>
        <taxon>Opisthorchiidae</taxon>
        <taxon>Opisthorchis</taxon>
    </lineage>
</organism>
<dbReference type="SMART" id="SM00875">
    <property type="entry name" value="BACK"/>
    <property type="match status" value="1"/>
</dbReference>
<dbReference type="GO" id="GO:0016567">
    <property type="term" value="P:protein ubiquitination"/>
    <property type="evidence" value="ECO:0007669"/>
    <property type="project" value="UniProtKB-UniPathway"/>
</dbReference>
<dbReference type="SUPFAM" id="SSF54695">
    <property type="entry name" value="POZ domain"/>
    <property type="match status" value="1"/>
</dbReference>
<dbReference type="PROSITE" id="PS50097">
    <property type="entry name" value="BTB"/>
    <property type="match status" value="1"/>
</dbReference>
<dbReference type="FunFam" id="1.25.40.420:FF:000001">
    <property type="entry name" value="Kelch-like family member 12"/>
    <property type="match status" value="1"/>
</dbReference>
<evidence type="ECO:0000259" key="3">
    <source>
        <dbReference type="PROSITE" id="PS50097"/>
    </source>
</evidence>
<evidence type="ECO:0000256" key="1">
    <source>
        <dbReference type="ARBA" id="ARBA00022441"/>
    </source>
</evidence>
<dbReference type="InterPro" id="IPR000210">
    <property type="entry name" value="BTB/POZ_dom"/>
</dbReference>
<dbReference type="Gene3D" id="3.30.710.10">
    <property type="entry name" value="Potassium Channel Kv1.1, Chain A"/>
    <property type="match status" value="1"/>
</dbReference>
<gene>
    <name evidence="4" type="ORF">T265_14053</name>
</gene>
<dbReference type="Pfam" id="PF07707">
    <property type="entry name" value="BACK"/>
    <property type="match status" value="1"/>
</dbReference>
<dbReference type="InterPro" id="IPR017096">
    <property type="entry name" value="BTB-kelch_protein"/>
</dbReference>
<keyword evidence="5" id="KW-1185">Reference proteome</keyword>
<dbReference type="SMART" id="SM00225">
    <property type="entry name" value="BTB"/>
    <property type="match status" value="1"/>
</dbReference>
<dbReference type="InterPro" id="IPR015915">
    <property type="entry name" value="Kelch-typ_b-propeller"/>
</dbReference>
<protein>
    <recommendedName>
        <fullName evidence="3">BTB domain-containing protein</fullName>
    </recommendedName>
</protein>
<dbReference type="Gene3D" id="2.120.10.80">
    <property type="entry name" value="Kelch-type beta propeller"/>
    <property type="match status" value="1"/>
</dbReference>
<evidence type="ECO:0000313" key="4">
    <source>
        <dbReference type="EMBL" id="KER26159.1"/>
    </source>
</evidence>
<dbReference type="KEGG" id="ovi:T265_14053"/>
<dbReference type="EMBL" id="KL596754">
    <property type="protein sequence ID" value="KER26159.1"/>
    <property type="molecule type" value="Genomic_DNA"/>
</dbReference>
<dbReference type="PIRSF" id="PIRSF037037">
    <property type="entry name" value="Kelch-like_protein_gigaxonin"/>
    <property type="match status" value="1"/>
</dbReference>
<keyword evidence="1" id="KW-0880">Kelch repeat</keyword>
<dbReference type="InterPro" id="IPR011333">
    <property type="entry name" value="SKP1/BTB/POZ_sf"/>
</dbReference>
<dbReference type="Gene3D" id="1.25.40.420">
    <property type="match status" value="1"/>
</dbReference>
<dbReference type="OrthoDB" id="45365at2759"/>
<dbReference type="SUPFAM" id="SSF117281">
    <property type="entry name" value="Kelch motif"/>
    <property type="match status" value="1"/>
</dbReference>
<sequence length="505" mass="56533">SGRFCDVILRAGNIAIKAHRVVLATGSKYFEAMFSHSVSESCSDSVTINDVDEAALVQLVEFLYTGVDIQLFQYFYLLLPENHLKHFFFCIATNDSYFLYIEIVITEEHVEGLLAASNLLLVPYVRDACCRFLQSQLHPENCLGIFRFASLHSCTELSEASFRFAEEHFFELTNGSGEFVELDVDSVEQLVSSDHLTVSEDRVFSAIRLWVEHDVSGRQAHAERLFEHVRFGLLSRDYVIQLNIPSEFLLANPWCQTRLSQTLTYHLSPLADNPMTPDQFQPRNMAPEVLMIVGGWNGSALSSVECFNFPIGSWLSKSQNSTAFVFPSALRPHVPEIPRKHAFCGAAVLRKKVYVIGGCYDGVVPVRDVDIYDISGNSWSQGPQLQYARQDLGVAVLNDKIYAVGGYNGKTGLIVNKRINVSLKRTDAGFYNHFELPTTADTHSGNLSRVGHRSAFRHSELGMETVLSSTNDVSAYVTHFTTNAASGAGHIPQWKYPLHSRKHAF</sequence>
<dbReference type="AlphaFoldDB" id="A0A075ADP3"/>
<name>A0A075ADP3_OPIVI</name>
<reference evidence="4 5" key="1">
    <citation type="submission" date="2013-11" db="EMBL/GenBank/DDBJ databases">
        <title>Opisthorchis viverrini - life in the bile duct.</title>
        <authorList>
            <person name="Young N.D."/>
            <person name="Nagarajan N."/>
            <person name="Lin S.J."/>
            <person name="Korhonen P.K."/>
            <person name="Jex A.R."/>
            <person name="Hall R.S."/>
            <person name="Safavi-Hemami H."/>
            <person name="Kaewkong W."/>
            <person name="Bertrand D."/>
            <person name="Gao S."/>
            <person name="Seet Q."/>
            <person name="Wongkham S."/>
            <person name="Teh B.T."/>
            <person name="Wongkham C."/>
            <person name="Intapan P.M."/>
            <person name="Maleewong W."/>
            <person name="Yang X."/>
            <person name="Hu M."/>
            <person name="Wang Z."/>
            <person name="Hofmann A."/>
            <person name="Sternberg P.W."/>
            <person name="Tan P."/>
            <person name="Wang J."/>
            <person name="Gasser R.B."/>
        </authorList>
    </citation>
    <scope>NUCLEOTIDE SEQUENCE [LARGE SCALE GENOMIC DNA]</scope>
</reference>
<dbReference type="InterPro" id="IPR011705">
    <property type="entry name" value="BACK"/>
</dbReference>
<keyword evidence="2" id="KW-0677">Repeat</keyword>
<dbReference type="GeneID" id="20328219"/>
<dbReference type="InterPro" id="IPR006652">
    <property type="entry name" value="Kelch_1"/>
</dbReference>
<accession>A0A075ADP3</accession>
<dbReference type="Pfam" id="PF01344">
    <property type="entry name" value="Kelch_1"/>
    <property type="match status" value="2"/>
</dbReference>
<dbReference type="CTD" id="20328219"/>
<dbReference type="RefSeq" id="XP_009170088.1">
    <property type="nucleotide sequence ID" value="XM_009171824.1"/>
</dbReference>
<evidence type="ECO:0000313" key="5">
    <source>
        <dbReference type="Proteomes" id="UP000054324"/>
    </source>
</evidence>
<feature type="domain" description="BTB" evidence="3">
    <location>
        <begin position="5"/>
        <end position="66"/>
    </location>
</feature>
<evidence type="ECO:0000256" key="2">
    <source>
        <dbReference type="ARBA" id="ARBA00022737"/>
    </source>
</evidence>